<dbReference type="GO" id="GO:0009099">
    <property type="term" value="P:L-valine biosynthetic process"/>
    <property type="evidence" value="ECO:0007669"/>
    <property type="project" value="UniProtKB-UniPathway"/>
</dbReference>
<accession>A0A199NS72</accession>
<dbReference type="UniPathway" id="UPA00048">
    <property type="reaction ID" value="UER00073"/>
</dbReference>
<comment type="pathway">
    <text evidence="4">Amino-acid biosynthesis; L-leucine biosynthesis; L-leucine from 3-methyl-2-oxobutanoate: step 4/4.</text>
</comment>
<dbReference type="InterPro" id="IPR033939">
    <property type="entry name" value="BCAT_family"/>
</dbReference>
<evidence type="ECO:0000313" key="19">
    <source>
        <dbReference type="EMBL" id="QPT53622.1"/>
    </source>
</evidence>
<proteinExistence type="inferred from homology"/>
<keyword evidence="6 17" id="KW-0032">Aminotransferase</keyword>
<evidence type="ECO:0000256" key="12">
    <source>
        <dbReference type="ARBA" id="ARBA00048798"/>
    </source>
</evidence>
<dbReference type="PANTHER" id="PTHR11825:SF44">
    <property type="entry name" value="BRANCHED-CHAIN-AMINO-ACID AMINOTRANSFERASE"/>
    <property type="match status" value="1"/>
</dbReference>
<evidence type="ECO:0000256" key="5">
    <source>
        <dbReference type="ARBA" id="ARBA00009320"/>
    </source>
</evidence>
<keyword evidence="20" id="KW-1185">Reference proteome</keyword>
<dbReference type="Proteomes" id="UP000053171">
    <property type="component" value="Unassembled WGS sequence"/>
</dbReference>
<dbReference type="EC" id="2.6.1.42" evidence="17"/>
<comment type="cofactor">
    <cofactor evidence="1 16">
        <name>pyridoxal 5'-phosphate</name>
        <dbReference type="ChEBI" id="CHEBI:597326"/>
    </cofactor>
</comment>
<dbReference type="KEGG" id="rkr:I6G21_10350"/>
<keyword evidence="10 17" id="KW-0100">Branched-chain amino acid biosynthesis</keyword>
<dbReference type="NCBIfam" id="NF009897">
    <property type="entry name" value="PRK13357.1"/>
    <property type="match status" value="1"/>
</dbReference>
<dbReference type="Proteomes" id="UP000594975">
    <property type="component" value="Chromosome"/>
</dbReference>
<evidence type="ECO:0000256" key="9">
    <source>
        <dbReference type="ARBA" id="ARBA00022898"/>
    </source>
</evidence>
<evidence type="ECO:0000313" key="18">
    <source>
        <dbReference type="EMBL" id="OAX51551.1"/>
    </source>
</evidence>
<dbReference type="InterPro" id="IPR005786">
    <property type="entry name" value="B_amino_transII"/>
</dbReference>
<dbReference type="InterPro" id="IPR018300">
    <property type="entry name" value="Aminotrans_IV_CS"/>
</dbReference>
<reference evidence="18 20" key="3">
    <citation type="submission" date="2016-06" db="EMBL/GenBank/DDBJ databases">
        <title>Identification of putative biosynthetic pathways for the production of bioactive secondary metabolites by the marine actinomycete Kocuria kristinae RUTW2-3.</title>
        <authorList>
            <person name="Waterworth S.C."/>
            <person name="Walmsley T.A."/>
            <person name="Matongo T."/>
            <person name="Davies-Coleman M.T."/>
            <person name="Dorrington R.A."/>
        </authorList>
    </citation>
    <scope>NUCLEOTIDE SEQUENCE [LARGE SCALE GENOMIC DNA]</scope>
    <source>
        <strain evidence="20">RuSp02-3</strain>
        <strain evidence="18">RUTW2-3</strain>
    </source>
</reference>
<comment type="catalytic activity">
    <reaction evidence="12 17">
        <text>L-isoleucine + 2-oxoglutarate = (S)-3-methyl-2-oxopentanoate + L-glutamate</text>
        <dbReference type="Rhea" id="RHEA:24801"/>
        <dbReference type="ChEBI" id="CHEBI:16810"/>
        <dbReference type="ChEBI" id="CHEBI:29985"/>
        <dbReference type="ChEBI" id="CHEBI:35146"/>
        <dbReference type="ChEBI" id="CHEBI:58045"/>
        <dbReference type="EC" id="2.6.1.42"/>
    </reaction>
</comment>
<evidence type="ECO:0000256" key="13">
    <source>
        <dbReference type="ARBA" id="ARBA00049229"/>
    </source>
</evidence>
<name>A0A199NS72_9MICC</name>
<dbReference type="InterPro" id="IPR043132">
    <property type="entry name" value="BCAT-like_C"/>
</dbReference>
<dbReference type="GO" id="GO:0009097">
    <property type="term" value="P:isoleucine biosynthetic process"/>
    <property type="evidence" value="ECO:0007669"/>
    <property type="project" value="UniProtKB-UniPathway"/>
</dbReference>
<evidence type="ECO:0000256" key="17">
    <source>
        <dbReference type="RuleBase" id="RU004517"/>
    </source>
</evidence>
<organism evidence="18 20">
    <name type="scientific">Rothia kristinae</name>
    <dbReference type="NCBI Taxonomy" id="37923"/>
    <lineage>
        <taxon>Bacteria</taxon>
        <taxon>Bacillati</taxon>
        <taxon>Actinomycetota</taxon>
        <taxon>Actinomycetes</taxon>
        <taxon>Micrococcales</taxon>
        <taxon>Micrococcaceae</taxon>
        <taxon>Rothia</taxon>
    </lineage>
</organism>
<reference evidence="18" key="2">
    <citation type="submission" date="2016-04" db="EMBL/GenBank/DDBJ databases">
        <authorList>
            <person name="Evans L.H."/>
            <person name="Alamgir A."/>
            <person name="Owens N."/>
            <person name="Weber N.D."/>
            <person name="Virtaneva K."/>
            <person name="Barbian K."/>
            <person name="Babar A."/>
            <person name="Rosenke K."/>
        </authorList>
    </citation>
    <scope>NUCLEOTIDE SEQUENCE [LARGE SCALE GENOMIC DNA]</scope>
    <source>
        <strain evidence="18">RUTW2-3</strain>
    </source>
</reference>
<dbReference type="Pfam" id="PF01063">
    <property type="entry name" value="Aminotran_4"/>
    <property type="match status" value="1"/>
</dbReference>
<dbReference type="PANTHER" id="PTHR11825">
    <property type="entry name" value="SUBGROUP IIII AMINOTRANSFERASE"/>
    <property type="match status" value="1"/>
</dbReference>
<dbReference type="InterPro" id="IPR043131">
    <property type="entry name" value="BCAT-like_N"/>
</dbReference>
<gene>
    <name evidence="18" type="ORF">AN277_0208165</name>
    <name evidence="19" type="ORF">I6G21_10350</name>
</gene>
<evidence type="ECO:0000256" key="8">
    <source>
        <dbReference type="ARBA" id="ARBA00022679"/>
    </source>
</evidence>
<dbReference type="GeneID" id="61263798"/>
<comment type="pathway">
    <text evidence="2">Amino-acid biosynthesis; L-isoleucine biosynthesis; L-isoleucine from 2-oxobutanoate: step 4/4.</text>
</comment>
<evidence type="ECO:0000313" key="21">
    <source>
        <dbReference type="Proteomes" id="UP000594975"/>
    </source>
</evidence>
<dbReference type="GO" id="GO:0004084">
    <property type="term" value="F:branched-chain-amino-acid transaminase activity"/>
    <property type="evidence" value="ECO:0007669"/>
    <property type="project" value="UniProtKB-EC"/>
</dbReference>
<dbReference type="PIRSF" id="PIRSF006468">
    <property type="entry name" value="BCAT1"/>
    <property type="match status" value="1"/>
</dbReference>
<protein>
    <recommendedName>
        <fullName evidence="17">Branched-chain-amino-acid aminotransferase</fullName>
        <ecNumber evidence="17">2.6.1.42</ecNumber>
    </recommendedName>
</protein>
<reference evidence="20" key="1">
    <citation type="submission" date="2016-04" db="EMBL/GenBank/DDBJ databases">
        <authorList>
            <person name="Waterworth S."/>
            <person name="Matcher G."/>
        </authorList>
    </citation>
    <scope>NUCLEOTIDE SEQUENCE [LARGE SCALE GENOMIC DNA]</scope>
    <source>
        <strain evidence="20">RuSp02-3</strain>
    </source>
</reference>
<dbReference type="CDD" id="cd01557">
    <property type="entry name" value="BCAT_beta_family"/>
    <property type="match status" value="1"/>
</dbReference>
<dbReference type="EMBL" id="CP065738">
    <property type="protein sequence ID" value="QPT53622.1"/>
    <property type="molecule type" value="Genomic_DNA"/>
</dbReference>
<comment type="catalytic activity">
    <reaction evidence="11 17">
        <text>L-valine + 2-oxoglutarate = 3-methyl-2-oxobutanoate + L-glutamate</text>
        <dbReference type="Rhea" id="RHEA:24813"/>
        <dbReference type="ChEBI" id="CHEBI:11851"/>
        <dbReference type="ChEBI" id="CHEBI:16810"/>
        <dbReference type="ChEBI" id="CHEBI:29985"/>
        <dbReference type="ChEBI" id="CHEBI:57762"/>
        <dbReference type="EC" id="2.6.1.42"/>
    </reaction>
</comment>
<dbReference type="SUPFAM" id="SSF56752">
    <property type="entry name" value="D-aminoacid aminotransferase-like PLP-dependent enzymes"/>
    <property type="match status" value="1"/>
</dbReference>
<evidence type="ECO:0000256" key="7">
    <source>
        <dbReference type="ARBA" id="ARBA00022605"/>
    </source>
</evidence>
<keyword evidence="7 17" id="KW-0028">Amino-acid biosynthesis</keyword>
<comment type="catalytic activity">
    <reaction evidence="13 17">
        <text>L-leucine + 2-oxoglutarate = 4-methyl-2-oxopentanoate + L-glutamate</text>
        <dbReference type="Rhea" id="RHEA:18321"/>
        <dbReference type="ChEBI" id="CHEBI:16810"/>
        <dbReference type="ChEBI" id="CHEBI:17865"/>
        <dbReference type="ChEBI" id="CHEBI:29985"/>
        <dbReference type="ChEBI" id="CHEBI:57427"/>
        <dbReference type="EC" id="2.6.1.42"/>
    </reaction>
</comment>
<dbReference type="AlphaFoldDB" id="A0A199NS72"/>
<comment type="pathway">
    <text evidence="3">Amino-acid biosynthesis; L-valine biosynthesis; L-valine from pyruvate: step 4/4.</text>
</comment>
<dbReference type="GO" id="GO:0009098">
    <property type="term" value="P:L-leucine biosynthetic process"/>
    <property type="evidence" value="ECO:0007669"/>
    <property type="project" value="UniProtKB-UniPathway"/>
</dbReference>
<keyword evidence="8 17" id="KW-0808">Transferase</keyword>
<evidence type="ECO:0000256" key="1">
    <source>
        <dbReference type="ARBA" id="ARBA00001933"/>
    </source>
</evidence>
<dbReference type="Gene3D" id="3.30.470.10">
    <property type="match status" value="1"/>
</dbReference>
<evidence type="ECO:0000256" key="3">
    <source>
        <dbReference type="ARBA" id="ARBA00004931"/>
    </source>
</evidence>
<sequence>MTTEQPQPSFRFVENTDPVSDARRREILADPGFGDHATDYVAAIRWSGRSPEEGTWTDPRIEPRAPLPLDPASAVFHYGQEVFEGLKAYRHADGSVWLFRPEANAARLNRSAERLALPALPPELFLASLDELVRRDHRWIPDGEGTSLYLRPFMIATEPFLGVRPSREVLYEVIASPAGNYFGTPEPVDIWLSTTWARTHAGGTGFAKCGGNYAASLLPQLEGEAQGCKQVIFTDRNREDAVEELGGMNVFFVTRDGKLVTPELTGTILPGITRDSVIHLAQDHGIEVEERTVTLGEWREGVASGQIAEIFACGTAAVIAPMGRLLSERGEIPAPAQTNGEITTWLRDQLVGIQHGTVEDPYGWMHRVL</sequence>
<evidence type="ECO:0000256" key="4">
    <source>
        <dbReference type="ARBA" id="ARBA00005072"/>
    </source>
</evidence>
<dbReference type="Gene3D" id="3.20.10.10">
    <property type="entry name" value="D-amino Acid Aminotransferase, subunit A, domain 2"/>
    <property type="match status" value="1"/>
</dbReference>
<evidence type="ECO:0000256" key="14">
    <source>
        <dbReference type="PIRSR" id="PIRSR006468-1"/>
    </source>
</evidence>
<dbReference type="UniPathway" id="UPA00049">
    <property type="reaction ID" value="UER00062"/>
</dbReference>
<evidence type="ECO:0000256" key="15">
    <source>
        <dbReference type="RuleBase" id="RU004106"/>
    </source>
</evidence>
<dbReference type="NCBIfam" id="TIGR01123">
    <property type="entry name" value="ilvE_II"/>
    <property type="match status" value="1"/>
</dbReference>
<dbReference type="EMBL" id="LJBJ02000016">
    <property type="protein sequence ID" value="OAX51551.1"/>
    <property type="molecule type" value="Genomic_DNA"/>
</dbReference>
<reference evidence="19 21" key="4">
    <citation type="submission" date="2020-12" db="EMBL/GenBank/DDBJ databases">
        <title>FDA dAtabase for Regulatory Grade micrObial Sequences (FDA-ARGOS): Supporting development and validation of Infectious Disease Dx tests.</title>
        <authorList>
            <person name="Sproer C."/>
            <person name="Gronow S."/>
            <person name="Severitt S."/>
            <person name="Schroder I."/>
            <person name="Tallon L."/>
            <person name="Sadzewicz L."/>
            <person name="Zhao X."/>
            <person name="Boylan J."/>
            <person name="Ott S."/>
            <person name="Bowen H."/>
            <person name="Vavikolanu K."/>
            <person name="Mehta A."/>
            <person name="Aluvathingal J."/>
            <person name="Nadendla S."/>
            <person name="Lowell S."/>
            <person name="Myers T."/>
            <person name="Yan Y."/>
            <person name="Sichtig H."/>
        </authorList>
    </citation>
    <scope>NUCLEOTIDE SEQUENCE [LARGE SCALE GENOMIC DNA]</scope>
    <source>
        <strain evidence="19 21">FDAARGOS_864</strain>
    </source>
</reference>
<dbReference type="UniPathway" id="UPA00047">
    <property type="reaction ID" value="UER00058"/>
</dbReference>
<evidence type="ECO:0000256" key="2">
    <source>
        <dbReference type="ARBA" id="ARBA00004824"/>
    </source>
</evidence>
<keyword evidence="9 16" id="KW-0663">Pyridoxal phosphate</keyword>
<feature type="modified residue" description="N6-(pyridoxal phosphate)lysine" evidence="14">
    <location>
        <position position="208"/>
    </location>
</feature>
<evidence type="ECO:0000256" key="11">
    <source>
        <dbReference type="ARBA" id="ARBA00048212"/>
    </source>
</evidence>
<dbReference type="PROSITE" id="PS00770">
    <property type="entry name" value="AA_TRANSFER_CLASS_4"/>
    <property type="match status" value="1"/>
</dbReference>
<evidence type="ECO:0000256" key="10">
    <source>
        <dbReference type="ARBA" id="ARBA00023304"/>
    </source>
</evidence>
<dbReference type="RefSeq" id="WP_064725615.1">
    <property type="nucleotide sequence ID" value="NZ_CP065738.1"/>
</dbReference>
<evidence type="ECO:0000256" key="16">
    <source>
        <dbReference type="RuleBase" id="RU004516"/>
    </source>
</evidence>
<evidence type="ECO:0000256" key="6">
    <source>
        <dbReference type="ARBA" id="ARBA00022576"/>
    </source>
</evidence>
<comment type="similarity">
    <text evidence="5 15">Belongs to the class-IV pyridoxal-phosphate-dependent aminotransferase family.</text>
</comment>
<dbReference type="InterPro" id="IPR001544">
    <property type="entry name" value="Aminotrans_IV"/>
</dbReference>
<evidence type="ECO:0000313" key="20">
    <source>
        <dbReference type="Proteomes" id="UP000053171"/>
    </source>
</evidence>
<dbReference type="InterPro" id="IPR036038">
    <property type="entry name" value="Aminotransferase-like"/>
</dbReference>